<dbReference type="SUPFAM" id="SSF52283">
    <property type="entry name" value="Formate/glycerate dehydrogenase catalytic domain-like"/>
    <property type="match status" value="1"/>
</dbReference>
<dbReference type="GeneID" id="70238815"/>
<dbReference type="GO" id="GO:0016618">
    <property type="term" value="F:hydroxypyruvate reductase [NAD(P)H] activity"/>
    <property type="evidence" value="ECO:0007669"/>
    <property type="project" value="TreeGrafter"/>
</dbReference>
<dbReference type="InterPro" id="IPR006140">
    <property type="entry name" value="D-isomer_DH_NAD-bd"/>
</dbReference>
<keyword evidence="1" id="KW-0560">Oxidoreductase</keyword>
<dbReference type="OrthoDB" id="10256055at2759"/>
<comment type="caution">
    <text evidence="3">The sequence shown here is derived from an EMBL/GenBank/DDBJ whole genome shotgun (WGS) entry which is preliminary data.</text>
</comment>
<proteinExistence type="predicted"/>
<dbReference type="PANTHER" id="PTHR10996">
    <property type="entry name" value="2-HYDROXYACID DEHYDROGENASE-RELATED"/>
    <property type="match status" value="1"/>
</dbReference>
<dbReference type="CDD" id="cd12168">
    <property type="entry name" value="Mand_dh_like"/>
    <property type="match status" value="1"/>
</dbReference>
<reference evidence="3" key="2">
    <citation type="submission" date="2021-01" db="EMBL/GenBank/DDBJ databases">
        <authorList>
            <person name="Schikora-Tamarit M.A."/>
        </authorList>
    </citation>
    <scope>NUCLEOTIDE SEQUENCE</scope>
    <source>
        <strain evidence="3">CBS6075</strain>
    </source>
</reference>
<dbReference type="Gene3D" id="3.40.50.720">
    <property type="entry name" value="NAD(P)-binding Rossmann-like Domain"/>
    <property type="match status" value="3"/>
</dbReference>
<evidence type="ECO:0000256" key="1">
    <source>
        <dbReference type="ARBA" id="ARBA00023002"/>
    </source>
</evidence>
<sequence length="735" mass="83831">MVLRKILHLPNLKQMTADIAGPYPHPKKELGHAINYLTGNHDYDIPEKTKMDELATLRARLETKPSFNPNLKFDPKKHFVFKDEYYETVKQFSLSDLNIKKTRVKPVSDFAAAYPFPLLSPEAVDMVLWEAVRPDIVEKYGRLPNLAKSATRLDFHIGGHCSRQGPFTQAMLTSPILYKIIEGFCKVKVKALFSAGHFNFSLASNDPEEILRTEKSKDEQFRIYEAQSKEGGDEIPSSLGLHYDSSSFALVIMMDMGDDAVGGETGIVTGDDKFVRVPDPKVGYATLIQGMVLKHVATKPISNSNRITAVGGYCVSGPEMLDNILLTSVKPSILPRNNYDEFYNDWAQFRLKNLEEHIGFYRKKLMKAADEGKTFNQLSFIKRCREMERYLVKCWDEMEAYNNPPFPPAEFSTPYSELPDLEDRPKVLYIPANDSVHDDQAWKILNERFELIYYDCKTEQEYIEEVQKPNGRFSGIRAICRPTWLKGYPYVNHFLFRNEPVKHLPDSVEIIVQSGHGYDIVDLEYLTYAENCVWKGDYYGAAPLTYWGDNPSGRTLGIIGLGSIAIRVARACKAMDMNVVYHNRSQKPDYELEIEGLKFYPDLNEMLAITDCIFISCPYTPATKHLINFDRFKYMKDKVRLVNIARGPIVEEAAIIDALERGQLVGAGFDVHEFEPKIHPKLLADYRVTLLPHIGVASKDSFKAFERKCVENLVEYFYGNGKPSAVNKELLEDIN</sequence>
<protein>
    <recommendedName>
        <fullName evidence="2">D-isomer specific 2-hydroxyacid dehydrogenase NAD-binding domain-containing protein</fullName>
    </recommendedName>
</protein>
<dbReference type="AlphaFoldDB" id="A0A9P8T0R4"/>
<dbReference type="GO" id="GO:0005829">
    <property type="term" value="C:cytosol"/>
    <property type="evidence" value="ECO:0007669"/>
    <property type="project" value="TreeGrafter"/>
</dbReference>
<dbReference type="SUPFAM" id="SSF51735">
    <property type="entry name" value="NAD(P)-binding Rossmann-fold domains"/>
    <property type="match status" value="1"/>
</dbReference>
<reference evidence="3" key="1">
    <citation type="journal article" date="2021" name="Open Biol.">
        <title>Shared evolutionary footprints suggest mitochondrial oxidative damage underlies multiple complex I losses in fungi.</title>
        <authorList>
            <person name="Schikora-Tamarit M.A."/>
            <person name="Marcet-Houben M."/>
            <person name="Nosek J."/>
            <person name="Gabaldon T."/>
        </authorList>
    </citation>
    <scope>NUCLEOTIDE SEQUENCE</scope>
    <source>
        <strain evidence="3">CBS6075</strain>
    </source>
</reference>
<dbReference type="InterPro" id="IPR050223">
    <property type="entry name" value="D-isomer_2-hydroxyacid_DH"/>
</dbReference>
<gene>
    <name evidence="3" type="ORF">OGAPHI_006851</name>
</gene>
<evidence type="ECO:0000313" key="3">
    <source>
        <dbReference type="EMBL" id="KAH3661444.1"/>
    </source>
</evidence>
<feature type="domain" description="D-isomer specific 2-hydroxyacid dehydrogenase NAD-binding" evidence="2">
    <location>
        <begin position="542"/>
        <end position="695"/>
    </location>
</feature>
<organism evidence="3 4">
    <name type="scientific">Ogataea philodendri</name>
    <dbReference type="NCBI Taxonomy" id="1378263"/>
    <lineage>
        <taxon>Eukaryota</taxon>
        <taxon>Fungi</taxon>
        <taxon>Dikarya</taxon>
        <taxon>Ascomycota</taxon>
        <taxon>Saccharomycotina</taxon>
        <taxon>Pichiomycetes</taxon>
        <taxon>Pichiales</taxon>
        <taxon>Pichiaceae</taxon>
        <taxon>Ogataea</taxon>
    </lineage>
</organism>
<dbReference type="EMBL" id="JAEUBE010000487">
    <property type="protein sequence ID" value="KAH3661444.1"/>
    <property type="molecule type" value="Genomic_DNA"/>
</dbReference>
<evidence type="ECO:0000313" key="4">
    <source>
        <dbReference type="Proteomes" id="UP000769157"/>
    </source>
</evidence>
<keyword evidence="4" id="KW-1185">Reference proteome</keyword>
<dbReference type="PROSITE" id="PS00671">
    <property type="entry name" value="D_2_HYDROXYACID_DH_3"/>
    <property type="match status" value="1"/>
</dbReference>
<dbReference type="InterPro" id="IPR036291">
    <property type="entry name" value="NAD(P)-bd_dom_sf"/>
</dbReference>
<dbReference type="Proteomes" id="UP000769157">
    <property type="component" value="Unassembled WGS sequence"/>
</dbReference>
<name>A0A9P8T0R4_9ASCO</name>
<evidence type="ECO:0000259" key="2">
    <source>
        <dbReference type="Pfam" id="PF02826"/>
    </source>
</evidence>
<accession>A0A9P8T0R4</accession>
<dbReference type="RefSeq" id="XP_046058568.1">
    <property type="nucleotide sequence ID" value="XM_046208181.1"/>
</dbReference>
<dbReference type="PANTHER" id="PTHR10996:SF281">
    <property type="entry name" value="D-ISOMER SPECIFIC 2-HYDROXYACID DEHYDROGENASE NAD-BINDING DOMAIN-CONTAINING PROTEIN-RELATED"/>
    <property type="match status" value="1"/>
</dbReference>
<dbReference type="GO" id="GO:0051287">
    <property type="term" value="F:NAD binding"/>
    <property type="evidence" value="ECO:0007669"/>
    <property type="project" value="InterPro"/>
</dbReference>
<dbReference type="InterPro" id="IPR029753">
    <property type="entry name" value="D-isomer_DH_CS"/>
</dbReference>
<dbReference type="Pfam" id="PF02826">
    <property type="entry name" value="2-Hacid_dh_C"/>
    <property type="match status" value="1"/>
</dbReference>
<dbReference type="GO" id="GO:0030267">
    <property type="term" value="F:glyoxylate reductase (NADPH) activity"/>
    <property type="evidence" value="ECO:0007669"/>
    <property type="project" value="TreeGrafter"/>
</dbReference>